<keyword evidence="1" id="KW-0012">Acyltransferase</keyword>
<keyword evidence="1" id="KW-0808">Transferase</keyword>
<proteinExistence type="predicted"/>
<dbReference type="Proteomes" id="UP001597034">
    <property type="component" value="Unassembled WGS sequence"/>
</dbReference>
<dbReference type="SUPFAM" id="SSF55729">
    <property type="entry name" value="Acyl-CoA N-acyltransferases (Nat)"/>
    <property type="match status" value="1"/>
</dbReference>
<sequence>MGDGESGGDDYTIRFYEPSERDGFLGLYRSVMGPATEAWFRWKYEENPYVAHVPVVVAVDEADGVVAARPQVPFRMQAGGTRTLALRFGDTIVHEDHRRRGLFTRTTAFAMDYYSGQQPRFAFNFPNSLSEPGYRNVGGELVQELVTHYRVHDLGSVLGEGSLPVSDGLADVGTRLVSAARAAERTIRRVDPDGSVVRYEEPPAERLAELASRSSDRRVHAVRDAAFFRWRFANPRWSYDTYILERGATQVAALVAGTATTERGTVTNLMEPVPLPPDGRETDAMRTLLAAVVEDLSDSDLVAVAGGTIDPSLLRRFGFLPDDRRPLSLGASPSRQIVYDLADAGEQAWRVGGLDIREPENWALTFSEHDSR</sequence>
<dbReference type="EC" id="2.3.1.-" evidence="1"/>
<dbReference type="RefSeq" id="WP_256401759.1">
    <property type="nucleotide sequence ID" value="NZ_JANHJR010000004.1"/>
</dbReference>
<accession>A0ABD6DNZ6</accession>
<dbReference type="EMBL" id="JBHUDO010000004">
    <property type="protein sequence ID" value="MFD1647762.1"/>
    <property type="molecule type" value="Genomic_DNA"/>
</dbReference>
<protein>
    <submittedName>
        <fullName evidence="1">GNAT family N-acetyltransferase</fullName>
        <ecNumber evidence="1">2.3.1.-</ecNumber>
    </submittedName>
</protein>
<name>A0ABD6DNZ6_9EURY</name>
<comment type="caution">
    <text evidence="1">The sequence shown here is derived from an EMBL/GenBank/DDBJ whole genome shotgun (WGS) entry which is preliminary data.</text>
</comment>
<reference evidence="1 2" key="1">
    <citation type="journal article" date="2019" name="Int. J. Syst. Evol. Microbiol.">
        <title>The Global Catalogue of Microorganisms (GCM) 10K type strain sequencing project: providing services to taxonomists for standard genome sequencing and annotation.</title>
        <authorList>
            <consortium name="The Broad Institute Genomics Platform"/>
            <consortium name="The Broad Institute Genome Sequencing Center for Infectious Disease"/>
            <person name="Wu L."/>
            <person name="Ma J."/>
        </authorList>
    </citation>
    <scope>NUCLEOTIDE SEQUENCE [LARGE SCALE GENOMIC DNA]</scope>
    <source>
        <strain evidence="1 2">CGMCC 1.10390</strain>
    </source>
</reference>
<dbReference type="AlphaFoldDB" id="A0ABD6DNZ6"/>
<organism evidence="1 2">
    <name type="scientific">Haloarchaeobius litoreus</name>
    <dbReference type="NCBI Taxonomy" id="755306"/>
    <lineage>
        <taxon>Archaea</taxon>
        <taxon>Methanobacteriati</taxon>
        <taxon>Methanobacteriota</taxon>
        <taxon>Stenosarchaea group</taxon>
        <taxon>Halobacteria</taxon>
        <taxon>Halobacteriales</taxon>
        <taxon>Halorubellaceae</taxon>
        <taxon>Haloarchaeobius</taxon>
    </lineage>
</organism>
<dbReference type="Gene3D" id="3.40.630.30">
    <property type="match status" value="1"/>
</dbReference>
<dbReference type="Pfam" id="PF13527">
    <property type="entry name" value="Acetyltransf_9"/>
    <property type="match status" value="1"/>
</dbReference>
<dbReference type="InterPro" id="IPR016181">
    <property type="entry name" value="Acyl_CoA_acyltransferase"/>
</dbReference>
<keyword evidence="2" id="KW-1185">Reference proteome</keyword>
<gene>
    <name evidence="1" type="ORF">ACFSBL_18880</name>
</gene>
<dbReference type="GO" id="GO:0016746">
    <property type="term" value="F:acyltransferase activity"/>
    <property type="evidence" value="ECO:0007669"/>
    <property type="project" value="UniProtKB-KW"/>
</dbReference>
<evidence type="ECO:0000313" key="2">
    <source>
        <dbReference type="Proteomes" id="UP001597034"/>
    </source>
</evidence>
<evidence type="ECO:0000313" key="1">
    <source>
        <dbReference type="EMBL" id="MFD1647762.1"/>
    </source>
</evidence>